<dbReference type="GO" id="GO:1903711">
    <property type="term" value="P:spermidine transmembrane transport"/>
    <property type="evidence" value="ECO:0007669"/>
    <property type="project" value="TreeGrafter"/>
</dbReference>
<evidence type="ECO:0000256" key="3">
    <source>
        <dbReference type="ARBA" id="ARBA00021112"/>
    </source>
</evidence>
<dbReference type="EMBL" id="SNYK01000004">
    <property type="protein sequence ID" value="TDQ38615.1"/>
    <property type="molecule type" value="Genomic_DNA"/>
</dbReference>
<feature type="transmembrane region" description="Helical" evidence="10">
    <location>
        <begin position="30"/>
        <end position="48"/>
    </location>
</feature>
<protein>
    <recommendedName>
        <fullName evidence="3">Spermidine export protein MdtJ</fullName>
    </recommendedName>
</protein>
<evidence type="ECO:0000313" key="12">
    <source>
        <dbReference type="Proteomes" id="UP000294575"/>
    </source>
</evidence>
<evidence type="ECO:0000256" key="1">
    <source>
        <dbReference type="ARBA" id="ARBA00004429"/>
    </source>
</evidence>
<accession>A0A4R6U2L3</accession>
<keyword evidence="4" id="KW-1003">Cell membrane</keyword>
<dbReference type="GO" id="GO:0005886">
    <property type="term" value="C:plasma membrane"/>
    <property type="evidence" value="ECO:0007669"/>
    <property type="project" value="UniProtKB-SubCell"/>
</dbReference>
<comment type="similarity">
    <text evidence="9">Belongs to the drug/metabolite transporter (DMT) superfamily. Small multidrug resistance (SMR) (TC 2.A.7.1) family.</text>
</comment>
<evidence type="ECO:0000256" key="8">
    <source>
        <dbReference type="ARBA" id="ARBA00023136"/>
    </source>
</evidence>
<evidence type="ECO:0000256" key="4">
    <source>
        <dbReference type="ARBA" id="ARBA00022475"/>
    </source>
</evidence>
<keyword evidence="12" id="KW-1185">Reference proteome</keyword>
<dbReference type="RefSeq" id="WP_101496322.1">
    <property type="nucleotide sequence ID" value="NZ_LNJZ01000005.1"/>
</dbReference>
<gene>
    <name evidence="11" type="ORF">DFQ45_104195</name>
</gene>
<proteinExistence type="inferred from homology"/>
<dbReference type="Proteomes" id="UP000294575">
    <property type="component" value="Unassembled WGS sequence"/>
</dbReference>
<comment type="caution">
    <text evidence="11">The sequence shown here is derived from an EMBL/GenBank/DDBJ whole genome shotgun (WGS) entry which is preliminary data.</text>
</comment>
<dbReference type="GO" id="GO:0015199">
    <property type="term" value="F:amino-acid betaine transmembrane transporter activity"/>
    <property type="evidence" value="ECO:0007669"/>
    <property type="project" value="TreeGrafter"/>
</dbReference>
<reference evidence="11 12" key="1">
    <citation type="submission" date="2019-03" db="EMBL/GenBank/DDBJ databases">
        <title>Genomic Encyclopedia of Type Strains, Phase IV (KMG-IV): sequencing the most valuable type-strain genomes for metagenomic binning, comparative biology and taxonomic classification.</title>
        <authorList>
            <person name="Goeker M."/>
        </authorList>
    </citation>
    <scope>NUCLEOTIDE SEQUENCE [LARGE SCALE GENOMIC DNA]</scope>
    <source>
        <strain evidence="11 12">DSM 28679</strain>
    </source>
</reference>
<evidence type="ECO:0000256" key="9">
    <source>
        <dbReference type="RuleBase" id="RU003942"/>
    </source>
</evidence>
<feature type="transmembrane region" description="Helical" evidence="10">
    <location>
        <begin position="60"/>
        <end position="79"/>
    </location>
</feature>
<dbReference type="SUPFAM" id="SSF103481">
    <property type="entry name" value="Multidrug resistance efflux transporter EmrE"/>
    <property type="match status" value="1"/>
</dbReference>
<sequence length="121" mass="13161">MYYWIMLALAVVAEVASTIGMKYAATHSPVLGYAFMTVMISFSMYAFSRAVMHIPLAVSYAVWEGAGLFLIAMAGMLLFGEYLSTGQLLAVALMMFGLLLVTFDQGPDKSEQPAEQGRVEA</sequence>
<dbReference type="GO" id="GO:0031460">
    <property type="term" value="P:glycine betaine transport"/>
    <property type="evidence" value="ECO:0007669"/>
    <property type="project" value="TreeGrafter"/>
</dbReference>
<evidence type="ECO:0000256" key="7">
    <source>
        <dbReference type="ARBA" id="ARBA00022989"/>
    </source>
</evidence>
<dbReference type="InterPro" id="IPR000390">
    <property type="entry name" value="Small_drug/metabolite_transptr"/>
</dbReference>
<dbReference type="AlphaFoldDB" id="A0A4R6U2L3"/>
<organism evidence="11 12">
    <name type="scientific">Thiopseudomonas denitrificans</name>
    <dbReference type="NCBI Taxonomy" id="1501432"/>
    <lineage>
        <taxon>Bacteria</taxon>
        <taxon>Pseudomonadati</taxon>
        <taxon>Pseudomonadota</taxon>
        <taxon>Gammaproteobacteria</taxon>
        <taxon>Pseudomonadales</taxon>
        <taxon>Pseudomonadaceae</taxon>
        <taxon>Thiopseudomonas</taxon>
    </lineage>
</organism>
<comment type="subunit">
    <text evidence="2">Forms a complex with MdtI.</text>
</comment>
<dbReference type="GO" id="GO:0015297">
    <property type="term" value="F:antiporter activity"/>
    <property type="evidence" value="ECO:0007669"/>
    <property type="project" value="TreeGrafter"/>
</dbReference>
<dbReference type="Gene3D" id="1.10.3730.20">
    <property type="match status" value="1"/>
</dbReference>
<keyword evidence="5" id="KW-0997">Cell inner membrane</keyword>
<evidence type="ECO:0000256" key="10">
    <source>
        <dbReference type="SAM" id="Phobius"/>
    </source>
</evidence>
<evidence type="ECO:0000256" key="5">
    <source>
        <dbReference type="ARBA" id="ARBA00022519"/>
    </source>
</evidence>
<dbReference type="GO" id="GO:0015220">
    <property type="term" value="F:choline transmembrane transporter activity"/>
    <property type="evidence" value="ECO:0007669"/>
    <property type="project" value="TreeGrafter"/>
</dbReference>
<keyword evidence="7 10" id="KW-1133">Transmembrane helix</keyword>
<keyword evidence="6 9" id="KW-0812">Transmembrane</keyword>
<dbReference type="InterPro" id="IPR045324">
    <property type="entry name" value="Small_multidrug_res"/>
</dbReference>
<comment type="subcellular location">
    <subcellularLocation>
        <location evidence="1">Cell inner membrane</location>
        <topology evidence="1">Multi-pass membrane protein</topology>
    </subcellularLocation>
    <subcellularLocation>
        <location evidence="9">Cell membrane</location>
        <topology evidence="9">Multi-pass membrane protein</topology>
    </subcellularLocation>
</comment>
<dbReference type="InterPro" id="IPR037185">
    <property type="entry name" value="EmrE-like"/>
</dbReference>
<name>A0A4R6U2L3_9GAMM</name>
<evidence type="ECO:0000256" key="6">
    <source>
        <dbReference type="ARBA" id="ARBA00022692"/>
    </source>
</evidence>
<feature type="transmembrane region" description="Helical" evidence="10">
    <location>
        <begin position="85"/>
        <end position="103"/>
    </location>
</feature>
<keyword evidence="8 10" id="KW-0472">Membrane</keyword>
<evidence type="ECO:0000313" key="11">
    <source>
        <dbReference type="EMBL" id="TDQ38615.1"/>
    </source>
</evidence>
<dbReference type="PANTHER" id="PTHR30561">
    <property type="entry name" value="SMR FAMILY PROTON-DEPENDENT DRUG EFFLUX TRANSPORTER SUGE"/>
    <property type="match status" value="1"/>
</dbReference>
<dbReference type="PANTHER" id="PTHR30561:SF2">
    <property type="entry name" value="SPERMIDINE EXPORT PROTEIN MDTJ"/>
    <property type="match status" value="1"/>
</dbReference>
<dbReference type="Pfam" id="PF00893">
    <property type="entry name" value="Multi_Drug_Res"/>
    <property type="match status" value="1"/>
</dbReference>
<evidence type="ECO:0000256" key="2">
    <source>
        <dbReference type="ARBA" id="ARBA00011358"/>
    </source>
</evidence>
<dbReference type="OrthoDB" id="9808638at2"/>